<dbReference type="AlphaFoldDB" id="A0A1H4FTX7"/>
<dbReference type="STRING" id="152573.SAMN04488051_11338"/>
<gene>
    <name evidence="1" type="ORF">SAMN04488051_11338</name>
</gene>
<dbReference type="RefSeq" id="WP_171907669.1">
    <property type="nucleotide sequence ID" value="NZ_FNRM01000013.1"/>
</dbReference>
<evidence type="ECO:0000313" key="1">
    <source>
        <dbReference type="EMBL" id="SEB00803.1"/>
    </source>
</evidence>
<dbReference type="Pfam" id="PF09523">
    <property type="entry name" value="DUF2390"/>
    <property type="match status" value="1"/>
</dbReference>
<reference evidence="1 2" key="1">
    <citation type="submission" date="2016-10" db="EMBL/GenBank/DDBJ databases">
        <authorList>
            <person name="de Groot N.N."/>
        </authorList>
    </citation>
    <scope>NUCLEOTIDE SEQUENCE [LARGE SCALE GENOMIC DNA]</scope>
    <source>
        <strain evidence="1 2">CGMCC 1.3430</strain>
    </source>
</reference>
<dbReference type="EMBL" id="FNRM01000013">
    <property type="protein sequence ID" value="SEB00803.1"/>
    <property type="molecule type" value="Genomic_DNA"/>
</dbReference>
<name>A0A1H4FTX7_ALKAM</name>
<dbReference type="InterPro" id="IPR012659">
    <property type="entry name" value="CHP02444"/>
</dbReference>
<evidence type="ECO:0000313" key="2">
    <source>
        <dbReference type="Proteomes" id="UP000198773"/>
    </source>
</evidence>
<proteinExistence type="predicted"/>
<dbReference type="NCBIfam" id="TIGR02444">
    <property type="entry name" value="TIGR02444 family protein"/>
    <property type="match status" value="1"/>
</dbReference>
<keyword evidence="2" id="KW-1185">Reference proteome</keyword>
<accession>A0A1H4FTX7</accession>
<dbReference type="Proteomes" id="UP000198773">
    <property type="component" value="Unassembled WGS sequence"/>
</dbReference>
<sequence length="150" mass="16989">MAKLPSAEQFWQFCLQCYPGMQQPLLSLQDELGANINLLLLLLYAEQQHWHWSVAEIAQLHQAVLPANQQVTLPIRQLRRQLSTEPTIKAALLKAELAAEQLEQQALLAACPKSAQSRSADLVGCYLQLLAPQTGRWQHILFDLRQSQPR</sequence>
<organism evidence="1 2">
    <name type="scientific">Alkalimonas amylolytica</name>
    <dbReference type="NCBI Taxonomy" id="152573"/>
    <lineage>
        <taxon>Bacteria</taxon>
        <taxon>Pseudomonadati</taxon>
        <taxon>Pseudomonadota</taxon>
        <taxon>Gammaproteobacteria</taxon>
        <taxon>Alkalimonas</taxon>
    </lineage>
</organism>
<protein>
    <submittedName>
        <fullName evidence="1">TIGR02444 family protein</fullName>
    </submittedName>
</protein>